<feature type="domain" description="Thiopeptide-type bacteriocin biosynthesis" evidence="3">
    <location>
        <begin position="794"/>
        <end position="1053"/>
    </location>
</feature>
<dbReference type="Proteomes" id="UP000198949">
    <property type="component" value="Unassembled WGS sequence"/>
</dbReference>
<dbReference type="EMBL" id="FNAD01000006">
    <property type="protein sequence ID" value="SDD69106.1"/>
    <property type="molecule type" value="Genomic_DNA"/>
</dbReference>
<protein>
    <submittedName>
        <fullName evidence="4">Thiopeptide-type bacteriocin biosynthesis domain-containing protein</fullName>
    </submittedName>
</protein>
<dbReference type="InterPro" id="IPR006827">
    <property type="entry name" value="Lant_deHydtase_N"/>
</dbReference>
<dbReference type="STRING" id="58114.SAMN05216270_106200"/>
<evidence type="ECO:0000259" key="3">
    <source>
        <dbReference type="Pfam" id="PF14028"/>
    </source>
</evidence>
<keyword evidence="5" id="KW-1185">Reference proteome</keyword>
<dbReference type="OrthoDB" id="1273722at2"/>
<reference evidence="5" key="1">
    <citation type="submission" date="2016-10" db="EMBL/GenBank/DDBJ databases">
        <authorList>
            <person name="Varghese N."/>
            <person name="Submissions S."/>
        </authorList>
    </citation>
    <scope>NUCLEOTIDE SEQUENCE [LARGE SCALE GENOMIC DNA]</scope>
    <source>
        <strain evidence="5">CGMCC 4.3516</strain>
    </source>
</reference>
<organism evidence="4 5">
    <name type="scientific">Glycomyces harbinensis</name>
    <dbReference type="NCBI Taxonomy" id="58114"/>
    <lineage>
        <taxon>Bacteria</taxon>
        <taxon>Bacillati</taxon>
        <taxon>Actinomycetota</taxon>
        <taxon>Actinomycetes</taxon>
        <taxon>Glycomycetales</taxon>
        <taxon>Glycomycetaceae</taxon>
        <taxon>Glycomyces</taxon>
    </lineage>
</organism>
<dbReference type="Pfam" id="PF04738">
    <property type="entry name" value="Lant_dehydr_N"/>
    <property type="match status" value="1"/>
</dbReference>
<evidence type="ECO:0000259" key="2">
    <source>
        <dbReference type="Pfam" id="PF04738"/>
    </source>
</evidence>
<sequence>MAARPADPVTIRKGTNMTEPTSGGRAFAAADFFMVRAPLLPADALWPDRPAPSGPPDLDSLRAEGRRTLRELAAEPRIRQALHAASPSLYAGLTDGRTVSEKRRARSDSTLLRYLSRMSARPTPLGLFAGVGMGRFGSRTALGLAADPVARTRTRADSGWLLHLIAGLERDPSLRDALPLRRNDLLYRVGDRAVLPRTRTDHSDDQRVDLRLTAPADRAVRLAATGLDHGDLVADLLRAFPGAGEDRIRALLAQLWDLNILGSDLRPPCSAPFPERHLADRLDRSPATAAAAADLREAAELLGAVDDANGRADVSVLDKLTESQRRLTPAHTGPTYQTDTVLDLTGAALPAPIAEAAAEAAELLLRLGGTVPRPDHIAAYHHMFLEHYGAGTEIPLLDVLSPEKGIDAPNSFVSPVRSAPLPTFARPTPERRDRALVRLLSGALRDGRRTVDLNDDDVEDLTVWRPDHHTFRVPPSLDVYFQIAAASADAVDAGDWSIVLNTAGMFKGLQSFGRFADLFGDDHLADLRGFAAAEEAALPDAIVAELNCEPAHARGGNLVVRPPVRGYEVSVNAAPTLPADRQIALDEIMLGATGDRFYLWSPRHGRELLVVQSQAYTRFMAANACRALLELSADGLAPPARFDWSIAEGAPFLPRLTRGRIVLSPAQWHLDEAALDRPADPDACYTAVQRWREAWQVPARVRLAAADRRLLLDLDHPLCTDELHREIAKNGAVTLQEVLPDTPDLWLRDTDDRRFHAEFVLPVRARSAIETREPIRTDPRGPAPARRLTAGSEWTHLKLYAASDRHADLLTGPVAELAQELRDSGAVDRWFYIRYFDPLPHLRLRFHAAAPDVRERISARLAAWSGSLVASEAAFDTALVSYDRETHRYGGPDAIEMLEMVFAANSDTCVQLMRLAAAHDDLEPELLGALALQRLCADWGADADAIAVETLGQDVSEAGRSRFRTLRPLLCELTAPGQPGRDPRAARYRPFLDAVFERQAPVLADAGRAYRALADRGGASRSERNLLESLMHMQCNRLLGADRTKEETARELWALAHRAIRGRPAPSERQ</sequence>
<name>A0A1G6WVJ3_9ACTN</name>
<evidence type="ECO:0000313" key="5">
    <source>
        <dbReference type="Proteomes" id="UP000198949"/>
    </source>
</evidence>
<evidence type="ECO:0000313" key="4">
    <source>
        <dbReference type="EMBL" id="SDD69106.1"/>
    </source>
</evidence>
<accession>A0A1G6WVJ3</accession>
<gene>
    <name evidence="4" type="ORF">SAMN05216270_106200</name>
</gene>
<dbReference type="AlphaFoldDB" id="A0A1G6WVJ3"/>
<evidence type="ECO:0000256" key="1">
    <source>
        <dbReference type="SAM" id="MobiDB-lite"/>
    </source>
</evidence>
<dbReference type="NCBIfam" id="TIGR03891">
    <property type="entry name" value="thiopep_ocin"/>
    <property type="match status" value="1"/>
</dbReference>
<feature type="domain" description="Lantibiotic dehydratase N-terminal" evidence="2">
    <location>
        <begin position="75"/>
        <end position="723"/>
    </location>
</feature>
<dbReference type="InterPro" id="IPR023809">
    <property type="entry name" value="Thiopep_bacteriocin_synth_dom"/>
</dbReference>
<feature type="region of interest" description="Disordered" evidence="1">
    <location>
        <begin position="1"/>
        <end position="23"/>
    </location>
</feature>
<dbReference type="Pfam" id="PF14028">
    <property type="entry name" value="Lant_dehydr_C"/>
    <property type="match status" value="1"/>
</dbReference>
<proteinExistence type="predicted"/>